<keyword evidence="3" id="KW-1185">Reference proteome</keyword>
<protein>
    <submittedName>
        <fullName evidence="2">DUF3015 domain-containing protein</fullName>
    </submittedName>
</protein>
<dbReference type="EMBL" id="RQEV01000002">
    <property type="protein sequence ID" value="TGK21958.1"/>
    <property type="molecule type" value="Genomic_DNA"/>
</dbReference>
<dbReference type="Proteomes" id="UP000297855">
    <property type="component" value="Unassembled WGS sequence"/>
</dbReference>
<proteinExistence type="predicted"/>
<dbReference type="InterPro" id="IPR021383">
    <property type="entry name" value="DUF3015"/>
</dbReference>
<feature type="signal peptide" evidence="1">
    <location>
        <begin position="1"/>
        <end position="26"/>
    </location>
</feature>
<evidence type="ECO:0000313" key="2">
    <source>
        <dbReference type="EMBL" id="TGK21958.1"/>
    </source>
</evidence>
<sequence length="167" mass="17388">MKNRLLAALTAAVLSGALFVSPKVDAKGYGMAGCGLGSMIIKSNDILQIFAATTNGTSGNQTFGITTGTSNCSSDGIVMKEKAQELFVTVNYESLEQEMALGKGEKLVTFAQLLGCSSDASSAQLGKMTKDKYSSLVQSDTTPALLLSAVKSEILKNESLAKSCSLL</sequence>
<evidence type="ECO:0000256" key="1">
    <source>
        <dbReference type="SAM" id="SignalP"/>
    </source>
</evidence>
<keyword evidence="1" id="KW-0732">Signal</keyword>
<organism evidence="2 3">
    <name type="scientific">Leptospira fluminis</name>
    <dbReference type="NCBI Taxonomy" id="2484979"/>
    <lineage>
        <taxon>Bacteria</taxon>
        <taxon>Pseudomonadati</taxon>
        <taxon>Spirochaetota</taxon>
        <taxon>Spirochaetia</taxon>
        <taxon>Leptospirales</taxon>
        <taxon>Leptospiraceae</taxon>
        <taxon>Leptospira</taxon>
    </lineage>
</organism>
<reference evidence="2" key="1">
    <citation type="journal article" date="2019" name="PLoS Negl. Trop. Dis.">
        <title>Revisiting the worldwide diversity of Leptospira species in the environment.</title>
        <authorList>
            <person name="Vincent A.T."/>
            <person name="Schiettekatte O."/>
            <person name="Bourhy P."/>
            <person name="Veyrier F.J."/>
            <person name="Picardeau M."/>
        </authorList>
    </citation>
    <scope>NUCLEOTIDE SEQUENCE [LARGE SCALE GENOMIC DNA]</scope>
    <source>
        <strain evidence="2">SCS5</strain>
    </source>
</reference>
<gene>
    <name evidence="2" type="ORF">EHO61_01610</name>
</gene>
<name>A0A4R9GT22_9LEPT</name>
<dbReference type="AlphaFoldDB" id="A0A4R9GT22"/>
<evidence type="ECO:0000313" key="3">
    <source>
        <dbReference type="Proteomes" id="UP000297855"/>
    </source>
</evidence>
<dbReference type="RefSeq" id="WP_135811901.1">
    <property type="nucleotide sequence ID" value="NZ_RQEV01000002.1"/>
</dbReference>
<dbReference type="Pfam" id="PF11220">
    <property type="entry name" value="DUF3015"/>
    <property type="match status" value="1"/>
</dbReference>
<feature type="chain" id="PRO_5020494211" evidence="1">
    <location>
        <begin position="27"/>
        <end position="167"/>
    </location>
</feature>
<comment type="caution">
    <text evidence="2">The sequence shown here is derived from an EMBL/GenBank/DDBJ whole genome shotgun (WGS) entry which is preliminary data.</text>
</comment>
<accession>A0A4R9GT22</accession>
<dbReference type="OrthoDB" id="334910at2"/>